<feature type="compositionally biased region" description="Basic and acidic residues" evidence="1">
    <location>
        <begin position="1"/>
        <end position="10"/>
    </location>
</feature>
<sequence length="281" mass="31024">MVGELSREAGDQQIGKQQAGKKQQQAGEQQIDEQREEALNAVCAENSVSVEKSGDKILESREFIKSDNLGEAKIIKKSAWNSNSDSSPIAEKRSECGESAGNNFLGNSESNKLVGSGNISLEKNNLDGEESNRQFDEKSTNQFGKEYIQDKVNKRSWAAVVAKSGPDLLLETGGSQVQNDKESVNPISPNKVVTAPNNWDMPHSASSGGSIHGHDHQGASLSWAQTIDLVQALFWSKATIWWGCWMKQTGGMFRCEPFRRSRNRRQARNLLSLEPQSLQQM</sequence>
<feature type="region of interest" description="Disordered" evidence="1">
    <location>
        <begin position="1"/>
        <end position="38"/>
    </location>
</feature>
<comment type="caution">
    <text evidence="2">The sequence shown here is derived from an EMBL/GenBank/DDBJ whole genome shotgun (WGS) entry which is preliminary data.</text>
</comment>
<feature type="region of interest" description="Disordered" evidence="1">
    <location>
        <begin position="176"/>
        <end position="197"/>
    </location>
</feature>
<keyword evidence="3" id="KW-1185">Reference proteome</keyword>
<feature type="compositionally biased region" description="Polar residues" evidence="1">
    <location>
        <begin position="100"/>
        <end position="123"/>
    </location>
</feature>
<feature type="region of interest" description="Disordered" evidence="1">
    <location>
        <begin position="80"/>
        <end position="141"/>
    </location>
</feature>
<accession>A0ABR2R9N0</accession>
<organism evidence="2 3">
    <name type="scientific">Hibiscus sabdariffa</name>
    <name type="common">roselle</name>
    <dbReference type="NCBI Taxonomy" id="183260"/>
    <lineage>
        <taxon>Eukaryota</taxon>
        <taxon>Viridiplantae</taxon>
        <taxon>Streptophyta</taxon>
        <taxon>Embryophyta</taxon>
        <taxon>Tracheophyta</taxon>
        <taxon>Spermatophyta</taxon>
        <taxon>Magnoliopsida</taxon>
        <taxon>eudicotyledons</taxon>
        <taxon>Gunneridae</taxon>
        <taxon>Pentapetalae</taxon>
        <taxon>rosids</taxon>
        <taxon>malvids</taxon>
        <taxon>Malvales</taxon>
        <taxon>Malvaceae</taxon>
        <taxon>Malvoideae</taxon>
        <taxon>Hibiscus</taxon>
    </lineage>
</organism>
<gene>
    <name evidence="2" type="ORF">V6N11_036176</name>
</gene>
<feature type="compositionally biased region" description="Low complexity" evidence="1">
    <location>
        <begin position="11"/>
        <end position="29"/>
    </location>
</feature>
<reference evidence="2 3" key="1">
    <citation type="journal article" date="2024" name="G3 (Bethesda)">
        <title>Genome assembly of Hibiscus sabdariffa L. provides insights into metabolisms of medicinal natural products.</title>
        <authorList>
            <person name="Kim T."/>
        </authorList>
    </citation>
    <scope>NUCLEOTIDE SEQUENCE [LARGE SCALE GENOMIC DNA]</scope>
    <source>
        <strain evidence="2">TK-2024</strain>
        <tissue evidence="2">Old leaves</tissue>
    </source>
</reference>
<evidence type="ECO:0000256" key="1">
    <source>
        <dbReference type="SAM" id="MobiDB-lite"/>
    </source>
</evidence>
<protein>
    <submittedName>
        <fullName evidence="2">Uncharacterized protein</fullName>
    </submittedName>
</protein>
<feature type="compositionally biased region" description="Basic and acidic residues" evidence="1">
    <location>
        <begin position="124"/>
        <end position="139"/>
    </location>
</feature>
<name>A0ABR2R9N0_9ROSI</name>
<evidence type="ECO:0000313" key="3">
    <source>
        <dbReference type="Proteomes" id="UP001396334"/>
    </source>
</evidence>
<evidence type="ECO:0000313" key="2">
    <source>
        <dbReference type="EMBL" id="KAK9009646.1"/>
    </source>
</evidence>
<dbReference type="EMBL" id="JBBPBN010000024">
    <property type="protein sequence ID" value="KAK9009646.1"/>
    <property type="molecule type" value="Genomic_DNA"/>
</dbReference>
<dbReference type="Proteomes" id="UP001396334">
    <property type="component" value="Unassembled WGS sequence"/>
</dbReference>
<proteinExistence type="predicted"/>